<dbReference type="OrthoDB" id="5054775at2759"/>
<dbReference type="Proteomes" id="UP000249293">
    <property type="component" value="Chromosome 2"/>
</dbReference>
<evidence type="ECO:0000256" key="1">
    <source>
        <dbReference type="SAM" id="MobiDB-lite"/>
    </source>
</evidence>
<dbReference type="GO" id="GO:0005737">
    <property type="term" value="C:cytoplasm"/>
    <property type="evidence" value="ECO:0007669"/>
    <property type="project" value="TreeGrafter"/>
</dbReference>
<name>A0A2U9R0X9_PICKU</name>
<dbReference type="EMBL" id="CP028774">
    <property type="protein sequence ID" value="AWU74957.1"/>
    <property type="molecule type" value="Genomic_DNA"/>
</dbReference>
<feature type="compositionally biased region" description="Polar residues" evidence="1">
    <location>
        <begin position="239"/>
        <end position="249"/>
    </location>
</feature>
<organism evidence="3 4">
    <name type="scientific">Pichia kudriavzevii</name>
    <name type="common">Yeast</name>
    <name type="synonym">Issatchenkia orientalis</name>
    <dbReference type="NCBI Taxonomy" id="4909"/>
    <lineage>
        <taxon>Eukaryota</taxon>
        <taxon>Fungi</taxon>
        <taxon>Dikarya</taxon>
        <taxon>Ascomycota</taxon>
        <taxon>Saccharomycotina</taxon>
        <taxon>Pichiomycetes</taxon>
        <taxon>Pichiales</taxon>
        <taxon>Pichiaceae</taxon>
        <taxon>Pichia</taxon>
    </lineage>
</organism>
<dbReference type="RefSeq" id="XP_029320434.1">
    <property type="nucleotide sequence ID" value="XM_029464575.1"/>
</dbReference>
<dbReference type="InterPro" id="IPR013860">
    <property type="entry name" value="AreA_GATA"/>
</dbReference>
<feature type="compositionally biased region" description="Low complexity" evidence="1">
    <location>
        <begin position="250"/>
        <end position="266"/>
    </location>
</feature>
<feature type="compositionally biased region" description="Polar residues" evidence="1">
    <location>
        <begin position="316"/>
        <end position="325"/>
    </location>
</feature>
<dbReference type="KEGG" id="pkz:C5L36_0B02210"/>
<dbReference type="VEuPathDB" id="FungiDB:C5L36_0B02210"/>
<keyword evidence="4" id="KW-1185">Reference proteome</keyword>
<dbReference type="PANTHER" id="PTHR28014:SF1">
    <property type="entry name" value="NEGATIVE REGULATOR OF RAS-CAMP PATHWAY"/>
    <property type="match status" value="1"/>
</dbReference>
<dbReference type="GeneID" id="40382722"/>
<dbReference type="InterPro" id="IPR053043">
    <property type="entry name" value="Ras-cAMP_regulatory"/>
</dbReference>
<sequence>MHKKLVDINTINTIPIVQGDPLQIRLLLRMMDDRYRQQFLEISQSTISYIQKTTTRSKNEDSLVEFDNVLTFWTTLAKSSDVIQHGKRLENLSWRLINRRILKQDELRSRDLNIVVDISKGTECRELQDSGNRRKMQKTLQNYSVQRLPFKKDQQQQKQVQEHTGQINKRPQEFRKTKFFYDHSLSSPDSDTSVPQNSIDAITELKNGKVSTQNAGQQLGQVPSLFNPHMMVGRKKLNHSQLQMTSQRSHQNLQHYQQQQNQQLQQDHYKHHHHHQSYQNQQKQQSLQKQQNQQSHPNHHAHPAENTLKHEKFVESAQTSEQPSLFQKPEKETSKIVYSSSSEFDQDSDSDWSSLSDAEEEEEEDKKPSLNFEKKAVVDDEIKRPQLKRSLLSGMFLDEMGKSGNDKQTSSVKGKRYDSSHRSNAPPTASTLLPTALSTHMFLPTTNFQSYQSTQRGNNPTSRRIRDAKTMGKLTSDNVSKMNRTDDFDSNNNNGRAYASSIHTQTSSIDIPGIEDKIERDKRRLERKLEAGNDGAELPLHLVDSIQNENKLYETPEFIVDDGLGVVEKQYGEEW</sequence>
<evidence type="ECO:0000313" key="4">
    <source>
        <dbReference type="Proteomes" id="UP000249293"/>
    </source>
</evidence>
<accession>A0A2U9R0X9</accession>
<evidence type="ECO:0000259" key="2">
    <source>
        <dbReference type="Pfam" id="PF08550"/>
    </source>
</evidence>
<dbReference type="GO" id="GO:0006808">
    <property type="term" value="P:regulation of nitrogen utilization"/>
    <property type="evidence" value="ECO:0007669"/>
    <property type="project" value="TreeGrafter"/>
</dbReference>
<feature type="region of interest" description="Disordered" evidence="1">
    <location>
        <begin position="237"/>
        <end position="372"/>
    </location>
</feature>
<gene>
    <name evidence="3" type="ORF">C5L36_0B02210</name>
</gene>
<proteinExistence type="predicted"/>
<feature type="compositionally biased region" description="Low complexity" evidence="1">
    <location>
        <begin position="277"/>
        <end position="296"/>
    </location>
</feature>
<dbReference type="PANTHER" id="PTHR28014">
    <property type="entry name" value="NEGATIVE REGULATOR OF RAS-CAMP PATHWAY"/>
    <property type="match status" value="1"/>
</dbReference>
<reference evidence="3 4" key="1">
    <citation type="submission" date="2018-06" db="EMBL/GenBank/DDBJ databases">
        <title>Population genomics shows no distinction between pathogenic Candida krusei and environmental Pichia kudriavzevii: One species, four names.</title>
        <authorList>
            <person name="Douglass A.P."/>
            <person name="Offei B."/>
            <person name="Braun-Galleani S."/>
            <person name="Coughlan A.Y."/>
            <person name="Martos A."/>
            <person name="Ortiz-Merino R.A."/>
            <person name="Byrne K.P."/>
            <person name="Wolfe K.H."/>
        </authorList>
    </citation>
    <scope>NUCLEOTIDE SEQUENCE [LARGE SCALE GENOMIC DNA]</scope>
    <source>
        <strain evidence="3 4">CBS573</strain>
    </source>
</reference>
<dbReference type="STRING" id="4909.A0A2U9R0X9"/>
<dbReference type="GO" id="GO:0000122">
    <property type="term" value="P:negative regulation of transcription by RNA polymerase II"/>
    <property type="evidence" value="ECO:0007669"/>
    <property type="project" value="TreeGrafter"/>
</dbReference>
<feature type="domain" description="Nitrogen regulatory protein areA GATA-like" evidence="2">
    <location>
        <begin position="73"/>
        <end position="99"/>
    </location>
</feature>
<evidence type="ECO:0000313" key="3">
    <source>
        <dbReference type="EMBL" id="AWU74957.1"/>
    </source>
</evidence>
<protein>
    <recommendedName>
        <fullName evidence="2">Nitrogen regulatory protein areA GATA-like domain-containing protein</fullName>
    </recommendedName>
</protein>
<feature type="region of interest" description="Disordered" evidence="1">
    <location>
        <begin position="398"/>
        <end position="430"/>
    </location>
</feature>
<dbReference type="GO" id="GO:0031930">
    <property type="term" value="P:mitochondria-nucleus signaling pathway"/>
    <property type="evidence" value="ECO:0007669"/>
    <property type="project" value="TreeGrafter"/>
</dbReference>
<dbReference type="Pfam" id="PF08550">
    <property type="entry name" value="GATA_AreA"/>
    <property type="match status" value="1"/>
</dbReference>
<dbReference type="AlphaFoldDB" id="A0A2U9R0X9"/>